<organism evidence="2 3">
    <name type="scientific">Ramazzottius varieornatus</name>
    <name type="common">Water bear</name>
    <name type="synonym">Tardigrade</name>
    <dbReference type="NCBI Taxonomy" id="947166"/>
    <lineage>
        <taxon>Eukaryota</taxon>
        <taxon>Metazoa</taxon>
        <taxon>Ecdysozoa</taxon>
        <taxon>Tardigrada</taxon>
        <taxon>Eutardigrada</taxon>
        <taxon>Parachela</taxon>
        <taxon>Hypsibioidea</taxon>
        <taxon>Ramazzottiidae</taxon>
        <taxon>Ramazzottius</taxon>
    </lineage>
</organism>
<feature type="region of interest" description="Disordered" evidence="1">
    <location>
        <begin position="50"/>
        <end position="88"/>
    </location>
</feature>
<sequence length="138" mass="15699">KKLPLTAHESFLFSYPFRTNDVLRHWQSFSASVRLRTDCDGLEGIGQAGKERHASSRWNEFPDGSAVRSRQISSTGKEWQQYDGGPKHDYHRENDPTKLALAAIIMFSLAIFDTKALSVSFSENCYENLRSTDGNNKR</sequence>
<comment type="caution">
    <text evidence="2">The sequence shown here is derived from an EMBL/GenBank/DDBJ whole genome shotgun (WGS) entry which is preliminary data.</text>
</comment>
<dbReference type="AlphaFoldDB" id="A0A1D1UW27"/>
<protein>
    <submittedName>
        <fullName evidence="2">Uncharacterized protein</fullName>
    </submittedName>
</protein>
<gene>
    <name evidence="2" type="primary">RvY_03681</name>
    <name evidence="2" type="synonym">RvY_03681.4</name>
    <name evidence="2" type="ORF">RvY_03681-4</name>
</gene>
<reference evidence="2 3" key="1">
    <citation type="journal article" date="2016" name="Nat. Commun.">
        <title>Extremotolerant tardigrade genome and improved radiotolerance of human cultured cells by tardigrade-unique protein.</title>
        <authorList>
            <person name="Hashimoto T."/>
            <person name="Horikawa D.D."/>
            <person name="Saito Y."/>
            <person name="Kuwahara H."/>
            <person name="Kozuka-Hata H."/>
            <person name="Shin-I T."/>
            <person name="Minakuchi Y."/>
            <person name="Ohishi K."/>
            <person name="Motoyama A."/>
            <person name="Aizu T."/>
            <person name="Enomoto A."/>
            <person name="Kondo K."/>
            <person name="Tanaka S."/>
            <person name="Hara Y."/>
            <person name="Koshikawa S."/>
            <person name="Sagara H."/>
            <person name="Miura T."/>
            <person name="Yokobori S."/>
            <person name="Miyagawa K."/>
            <person name="Suzuki Y."/>
            <person name="Kubo T."/>
            <person name="Oyama M."/>
            <person name="Kohara Y."/>
            <person name="Fujiyama A."/>
            <person name="Arakawa K."/>
            <person name="Katayama T."/>
            <person name="Toyoda A."/>
            <person name="Kunieda T."/>
        </authorList>
    </citation>
    <scope>NUCLEOTIDE SEQUENCE [LARGE SCALE GENOMIC DNA]</scope>
    <source>
        <strain evidence="2 3">YOKOZUNA-1</strain>
    </source>
</reference>
<evidence type="ECO:0000313" key="2">
    <source>
        <dbReference type="EMBL" id="GAU91427.1"/>
    </source>
</evidence>
<evidence type="ECO:0000313" key="3">
    <source>
        <dbReference type="Proteomes" id="UP000186922"/>
    </source>
</evidence>
<dbReference type="EMBL" id="BDGG01000002">
    <property type="protein sequence ID" value="GAU91427.1"/>
    <property type="molecule type" value="Genomic_DNA"/>
</dbReference>
<feature type="compositionally biased region" description="Polar residues" evidence="1">
    <location>
        <begin position="68"/>
        <end position="78"/>
    </location>
</feature>
<feature type="non-terminal residue" evidence="2">
    <location>
        <position position="1"/>
    </location>
</feature>
<name>A0A1D1UW27_RAMVA</name>
<evidence type="ECO:0000256" key="1">
    <source>
        <dbReference type="SAM" id="MobiDB-lite"/>
    </source>
</evidence>
<accession>A0A1D1UW27</accession>
<dbReference type="Proteomes" id="UP000186922">
    <property type="component" value="Unassembled WGS sequence"/>
</dbReference>
<keyword evidence="3" id="KW-1185">Reference proteome</keyword>
<proteinExistence type="predicted"/>